<reference evidence="1 2" key="1">
    <citation type="submission" date="2016-04" db="EMBL/GenBank/DDBJ databases">
        <title>Genome analyses suggest a sexual origin of heterokaryosis in a supposedly ancient asexual fungus.</title>
        <authorList>
            <person name="Ropars J."/>
            <person name="Sedzielewska K."/>
            <person name="Noel J."/>
            <person name="Charron P."/>
            <person name="Farinelli L."/>
            <person name="Marton T."/>
            <person name="Kruger M."/>
            <person name="Pelin A."/>
            <person name="Brachmann A."/>
            <person name="Corradi N."/>
        </authorList>
    </citation>
    <scope>NUCLEOTIDE SEQUENCE [LARGE SCALE GENOMIC DNA]</scope>
    <source>
        <strain evidence="1 2">A5</strain>
    </source>
</reference>
<protein>
    <submittedName>
        <fullName evidence="1">Uncharacterized protein</fullName>
    </submittedName>
</protein>
<organism evidence="1 2">
    <name type="scientific">Rhizophagus irregularis</name>
    <dbReference type="NCBI Taxonomy" id="588596"/>
    <lineage>
        <taxon>Eukaryota</taxon>
        <taxon>Fungi</taxon>
        <taxon>Fungi incertae sedis</taxon>
        <taxon>Mucoromycota</taxon>
        <taxon>Glomeromycotina</taxon>
        <taxon>Glomeromycetes</taxon>
        <taxon>Glomerales</taxon>
        <taxon>Glomeraceae</taxon>
        <taxon>Rhizophagus</taxon>
    </lineage>
</organism>
<gene>
    <name evidence="1" type="ORF">RhiirA5_419588</name>
</gene>
<evidence type="ECO:0000313" key="1">
    <source>
        <dbReference type="EMBL" id="PKC06429.1"/>
    </source>
</evidence>
<sequence length="328" mass="37976">MPILEKTDFTLHICVDGDLETNRTLACISAVSRIFADLKHIIKKQHSRWHSFEQHIMHYFNSCIFSAGLKNKLNQDDALTEVETRYIQVEGLIRHLLDDHNMYWSDVCWIKDNPELQLQSPTLKNYTQADIENFRNVITTIFCVPFGQGLVTTLRTSHNETFNRKILKYLDKRIDYWASYSTRHALAVLDQNDGLDVMMAKVYTAATNKDFSYPDMCNILNFVKERSQKELVSYKSKAPEQIRKDLFWPSFGELLRDFDVIVKCIACHAFAKKSARGLCGVCSFYVDVGLWKRIVNDKYIPKGLQPELPGINKLIPLAAKKIFGFENF</sequence>
<evidence type="ECO:0000313" key="2">
    <source>
        <dbReference type="Proteomes" id="UP000232722"/>
    </source>
</evidence>
<dbReference type="EMBL" id="LLXJ01000759">
    <property type="protein sequence ID" value="PKC06429.1"/>
    <property type="molecule type" value="Genomic_DNA"/>
</dbReference>
<dbReference type="VEuPathDB" id="FungiDB:RhiirFUN_008770"/>
<accession>A0A2N0PHX2</accession>
<dbReference type="Proteomes" id="UP000232722">
    <property type="component" value="Unassembled WGS sequence"/>
</dbReference>
<comment type="caution">
    <text evidence="1">The sequence shown here is derived from an EMBL/GenBank/DDBJ whole genome shotgun (WGS) entry which is preliminary data.</text>
</comment>
<proteinExistence type="predicted"/>
<dbReference type="AlphaFoldDB" id="A0A2N0PHX2"/>
<dbReference type="VEuPathDB" id="FungiDB:FUN_007143"/>
<name>A0A2N0PHX2_9GLOM</name>
<dbReference type="VEuPathDB" id="FungiDB:RhiirA1_399965"/>
<reference evidence="1 2" key="2">
    <citation type="submission" date="2017-09" db="EMBL/GenBank/DDBJ databases">
        <title>Extensive intraspecific genome diversity in a model arbuscular mycorrhizal fungus.</title>
        <authorList>
            <person name="Chen E.C."/>
            <person name="Morin E."/>
            <person name="Beaudet D."/>
            <person name="Noel J."/>
            <person name="Ndikumana S."/>
            <person name="Charron P."/>
            <person name="St-Onge C."/>
            <person name="Giorgi J."/>
            <person name="Grigoriev I.V."/>
            <person name="Roux C."/>
            <person name="Martin F.M."/>
            <person name="Corradi N."/>
        </authorList>
    </citation>
    <scope>NUCLEOTIDE SEQUENCE [LARGE SCALE GENOMIC DNA]</scope>
    <source>
        <strain evidence="1 2">A5</strain>
    </source>
</reference>